<dbReference type="RefSeq" id="WP_007209568.1">
    <property type="nucleotide sequence ID" value="NZ_JANSWE010000029.1"/>
</dbReference>
<organism evidence="1 2">
    <name type="scientific">Bacteroides cellulosilyticus DSM 14838</name>
    <dbReference type="NCBI Taxonomy" id="537012"/>
    <lineage>
        <taxon>Bacteria</taxon>
        <taxon>Pseudomonadati</taxon>
        <taxon>Bacteroidota</taxon>
        <taxon>Bacteroidia</taxon>
        <taxon>Bacteroidales</taxon>
        <taxon>Bacteroidaceae</taxon>
        <taxon>Bacteroides</taxon>
    </lineage>
</organism>
<reference evidence="1 2" key="1">
    <citation type="submission" date="2008-12" db="EMBL/GenBank/DDBJ databases">
        <authorList>
            <person name="Fulton L."/>
            <person name="Clifton S."/>
            <person name="Fulton B."/>
            <person name="Xu J."/>
            <person name="Minx P."/>
            <person name="Pepin K.H."/>
            <person name="Johnson M."/>
            <person name="Bhonagiri V."/>
            <person name="Nash W.E."/>
            <person name="Mardis E.R."/>
            <person name="Wilson R.K."/>
        </authorList>
    </citation>
    <scope>NUCLEOTIDE SEQUENCE [LARGE SCALE GENOMIC DNA]</scope>
    <source>
        <strain evidence="1 2">DSM 14838</strain>
    </source>
</reference>
<dbReference type="HOGENOM" id="CLU_2858170_0_0_10"/>
<name>E2N7D0_9BACE</name>
<sequence length="64" mass="7271">MNVKMYSVPEAIVSELNLKDYRQSDGKGNYLLSSRDLRCYGIDKAISEGAVLIQADEEKQKFNK</sequence>
<evidence type="ECO:0000313" key="2">
    <source>
        <dbReference type="Proteomes" id="UP000003711"/>
    </source>
</evidence>
<proteinExistence type="predicted"/>
<gene>
    <name evidence="1" type="ORF">BACCELL_00171</name>
</gene>
<dbReference type="EMBL" id="ACCH01000013">
    <property type="protein sequence ID" value="EEF92175.1"/>
    <property type="molecule type" value="Genomic_DNA"/>
</dbReference>
<protein>
    <submittedName>
        <fullName evidence="1">Uncharacterized protein</fullName>
    </submittedName>
</protein>
<dbReference type="Proteomes" id="UP000003711">
    <property type="component" value="Unassembled WGS sequence"/>
</dbReference>
<dbReference type="AlphaFoldDB" id="E2N7D0"/>
<accession>E2N7D0</accession>
<evidence type="ECO:0000313" key="1">
    <source>
        <dbReference type="EMBL" id="EEF92175.1"/>
    </source>
</evidence>
<reference evidence="1 2" key="2">
    <citation type="submission" date="2009-01" db="EMBL/GenBank/DDBJ databases">
        <title>Draft genome sequence of Bacteroides cellulosilyticus (DSM 14838).</title>
        <authorList>
            <person name="Sudarsanam P."/>
            <person name="Ley R."/>
            <person name="Guruge J."/>
            <person name="Turnbaugh P.J."/>
            <person name="Mahowald M."/>
            <person name="Liep D."/>
            <person name="Gordon J."/>
        </authorList>
    </citation>
    <scope>NUCLEOTIDE SEQUENCE [LARGE SCALE GENOMIC DNA]</scope>
    <source>
        <strain evidence="1 2">DSM 14838</strain>
    </source>
</reference>
<comment type="caution">
    <text evidence="1">The sequence shown here is derived from an EMBL/GenBank/DDBJ whole genome shotgun (WGS) entry which is preliminary data.</text>
</comment>